<feature type="transmembrane region" description="Helical" evidence="6">
    <location>
        <begin position="46"/>
        <end position="69"/>
    </location>
</feature>
<keyword evidence="3 6" id="KW-0812">Transmembrane</keyword>
<evidence type="ECO:0000313" key="8">
    <source>
        <dbReference type="Proteomes" id="UP000001941"/>
    </source>
</evidence>
<accession>Q2FT18</accession>
<gene>
    <name evidence="7" type="ordered locus">Mhun_2377</name>
</gene>
<dbReference type="KEGG" id="mhu:Mhun_2377"/>
<feature type="transmembrane region" description="Helical" evidence="6">
    <location>
        <begin position="12"/>
        <end position="34"/>
    </location>
</feature>
<sequence length="492" mass="53831">MSQDRPRKSSPFAKDVFTLVTGTAFAQLIGIIASPLLTRLYGPESFGLLALFTSITGIIGVIACMRYELAIMLPKDDEDAVNLLGLCIIMVTIITGLTAIGLLLGGDALFALLNARDLAPYLWLIPPFIFISGLFLALNYWNSRTRHYGRLSIARVTSVITSTGAQLGAGFAGYATGGSLIGASLAGSAISTGILGGQIWRDDGAYIKEKISWKGMIYGLKRYKKFPLLDSTSALLNTISWQLPVLLLSAFFSPVIVGFYALGMRVLQTPMSLIGGAIAQVFFQRAAEDFHKGTLSILMAEVFDVLLKIGVFPMLLLTITGWDLFTVIFGDTWGEAGIYAQLLGIWAIFWFISSPLSTILSVTENLRMGFFLTILNLSTRISSLLIGGFLGNIYIAIALFSFSGVLVYGFGCLIFLHYAGLKISSSLNMIIKVVVFSFLFLIPLLIFKIMKIPPLIISIIALVSCIIYYSQLFITDTRFRNILTALKRHFEI</sequence>
<dbReference type="Proteomes" id="UP000001941">
    <property type="component" value="Chromosome"/>
</dbReference>
<dbReference type="InParanoid" id="Q2FT18"/>
<name>Q2FT18_METHJ</name>
<feature type="transmembrane region" description="Helical" evidence="6">
    <location>
        <begin position="368"/>
        <end position="387"/>
    </location>
</feature>
<evidence type="ECO:0000256" key="3">
    <source>
        <dbReference type="ARBA" id="ARBA00022692"/>
    </source>
</evidence>
<dbReference type="EnsemblBacteria" id="ABD42079">
    <property type="protein sequence ID" value="ABD42079"/>
    <property type="gene ID" value="Mhun_2377"/>
</dbReference>
<feature type="transmembrane region" description="Helical" evidence="6">
    <location>
        <begin position="455"/>
        <end position="474"/>
    </location>
</feature>
<dbReference type="STRING" id="323259.Mhun_2377"/>
<dbReference type="InterPro" id="IPR050833">
    <property type="entry name" value="Poly_Biosynth_Transport"/>
</dbReference>
<evidence type="ECO:0000313" key="7">
    <source>
        <dbReference type="EMBL" id="ABD42079.1"/>
    </source>
</evidence>
<protein>
    <submittedName>
        <fullName evidence="7">Polysaccharide biosynthesis protein</fullName>
    </submittedName>
</protein>
<dbReference type="PANTHER" id="PTHR30250:SF28">
    <property type="entry name" value="POLYSACCHARIDE BIOSYNTHESIS PROTEIN"/>
    <property type="match status" value="1"/>
</dbReference>
<feature type="transmembrane region" description="Helical" evidence="6">
    <location>
        <begin position="118"/>
        <end position="141"/>
    </location>
</feature>
<organism evidence="7 8">
    <name type="scientific">Methanospirillum hungatei JF-1 (strain ATCC 27890 / DSM 864 / NBRC 100397 / JF-1)</name>
    <dbReference type="NCBI Taxonomy" id="323259"/>
    <lineage>
        <taxon>Archaea</taxon>
        <taxon>Methanobacteriati</taxon>
        <taxon>Methanobacteriota</taxon>
        <taxon>Stenosarchaea group</taxon>
        <taxon>Methanomicrobia</taxon>
        <taxon>Methanomicrobiales</taxon>
        <taxon>Methanospirillaceae</taxon>
        <taxon>Methanospirillum</taxon>
    </lineage>
</organism>
<keyword evidence="4 6" id="KW-1133">Transmembrane helix</keyword>
<keyword evidence="2" id="KW-1003">Cell membrane</keyword>
<dbReference type="GeneID" id="3923922"/>
<feature type="transmembrane region" description="Helical" evidence="6">
    <location>
        <begin position="430"/>
        <end position="449"/>
    </location>
</feature>
<dbReference type="Pfam" id="PF13440">
    <property type="entry name" value="Polysacc_synt_3"/>
    <property type="match status" value="1"/>
</dbReference>
<comment type="subcellular location">
    <subcellularLocation>
        <location evidence="1">Cell membrane</location>
        <topology evidence="1">Multi-pass membrane protein</topology>
    </subcellularLocation>
</comment>
<dbReference type="RefSeq" id="WP_011449337.1">
    <property type="nucleotide sequence ID" value="NC_007796.1"/>
</dbReference>
<feature type="transmembrane region" description="Helical" evidence="6">
    <location>
        <begin position="393"/>
        <end position="418"/>
    </location>
</feature>
<feature type="transmembrane region" description="Helical" evidence="6">
    <location>
        <begin position="153"/>
        <end position="174"/>
    </location>
</feature>
<dbReference type="OrthoDB" id="118009at2157"/>
<feature type="transmembrane region" description="Helical" evidence="6">
    <location>
        <begin position="336"/>
        <end position="356"/>
    </location>
</feature>
<dbReference type="PANTHER" id="PTHR30250">
    <property type="entry name" value="PST FAMILY PREDICTED COLANIC ACID TRANSPORTER"/>
    <property type="match status" value="1"/>
</dbReference>
<reference evidence="8" key="1">
    <citation type="journal article" date="2016" name="Stand. Genomic Sci.">
        <title>Complete genome sequence of Methanospirillum hungatei type strain JF1.</title>
        <authorList>
            <person name="Gunsalus R.P."/>
            <person name="Cook L.E."/>
            <person name="Crable B."/>
            <person name="Rohlin L."/>
            <person name="McDonald E."/>
            <person name="Mouttaki H."/>
            <person name="Sieber J.R."/>
            <person name="Poweleit N."/>
            <person name="Zhou H."/>
            <person name="Lapidus A.L."/>
            <person name="Daligault H.E."/>
            <person name="Land M."/>
            <person name="Gilna P."/>
            <person name="Ivanova N."/>
            <person name="Kyrpides N."/>
            <person name="Culley D.E."/>
            <person name="McInerney M.J."/>
        </authorList>
    </citation>
    <scope>NUCLEOTIDE SEQUENCE [LARGE SCALE GENOMIC DNA]</scope>
    <source>
        <strain evidence="8">ATCC 27890 / DSM 864 / NBRC 100397 / JF-1</strain>
    </source>
</reference>
<evidence type="ECO:0000256" key="1">
    <source>
        <dbReference type="ARBA" id="ARBA00004651"/>
    </source>
</evidence>
<dbReference type="eggNOG" id="arCOG02212">
    <property type="taxonomic scope" value="Archaea"/>
</dbReference>
<evidence type="ECO:0000256" key="2">
    <source>
        <dbReference type="ARBA" id="ARBA00022475"/>
    </source>
</evidence>
<keyword evidence="5 6" id="KW-0472">Membrane</keyword>
<evidence type="ECO:0000256" key="4">
    <source>
        <dbReference type="ARBA" id="ARBA00022989"/>
    </source>
</evidence>
<dbReference type="HOGENOM" id="CLU_037830_1_0_2"/>
<evidence type="ECO:0000256" key="5">
    <source>
        <dbReference type="ARBA" id="ARBA00023136"/>
    </source>
</evidence>
<dbReference type="EMBL" id="CP000254">
    <property type="protein sequence ID" value="ABD42079.1"/>
    <property type="molecule type" value="Genomic_DNA"/>
</dbReference>
<feature type="transmembrane region" description="Helical" evidence="6">
    <location>
        <begin position="81"/>
        <end position="106"/>
    </location>
</feature>
<dbReference type="GO" id="GO:0005886">
    <property type="term" value="C:plasma membrane"/>
    <property type="evidence" value="ECO:0007669"/>
    <property type="project" value="UniProtKB-SubCell"/>
</dbReference>
<feature type="transmembrane region" description="Helical" evidence="6">
    <location>
        <begin position="234"/>
        <end position="260"/>
    </location>
</feature>
<keyword evidence="8" id="KW-1185">Reference proteome</keyword>
<evidence type="ECO:0000256" key="6">
    <source>
        <dbReference type="SAM" id="Phobius"/>
    </source>
</evidence>
<proteinExistence type="predicted"/>
<dbReference type="AlphaFoldDB" id="Q2FT18"/>